<dbReference type="InterPro" id="IPR018060">
    <property type="entry name" value="HTH_AraC"/>
</dbReference>
<evidence type="ECO:0000313" key="8">
    <source>
        <dbReference type="Proteomes" id="UP000540919"/>
    </source>
</evidence>
<dbReference type="InterPro" id="IPR011006">
    <property type="entry name" value="CheY-like_superfamily"/>
</dbReference>
<name>A0ABX2N8Y3_9FIRM</name>
<feature type="domain" description="Response regulatory" evidence="6">
    <location>
        <begin position="2"/>
        <end position="117"/>
    </location>
</feature>
<dbReference type="InterPro" id="IPR018062">
    <property type="entry name" value="HTH_AraC-typ_CS"/>
</dbReference>
<reference evidence="7 8" key="1">
    <citation type="submission" date="2020-06" db="EMBL/GenBank/DDBJ databases">
        <title>Anaerococcus sp. nov., isolated form swine feces.</title>
        <authorList>
            <person name="Yu S."/>
        </authorList>
    </citation>
    <scope>NUCLEOTIDE SEQUENCE [LARGE SCALE GENOMIC DNA]</scope>
    <source>
        <strain evidence="7 8">AGMB00486</strain>
    </source>
</reference>
<evidence type="ECO:0000256" key="2">
    <source>
        <dbReference type="ARBA" id="ARBA00023125"/>
    </source>
</evidence>
<comment type="caution">
    <text evidence="7">The sequence shown here is derived from an EMBL/GenBank/DDBJ whole genome shotgun (WGS) entry which is preliminary data.</text>
</comment>
<dbReference type="CDD" id="cd17536">
    <property type="entry name" value="REC_YesN-like"/>
    <property type="match status" value="1"/>
</dbReference>
<evidence type="ECO:0000259" key="6">
    <source>
        <dbReference type="PROSITE" id="PS50110"/>
    </source>
</evidence>
<keyword evidence="4" id="KW-0597">Phosphoprotein</keyword>
<proteinExistence type="predicted"/>
<feature type="domain" description="HTH araC/xylS-type" evidence="5">
    <location>
        <begin position="150"/>
        <end position="248"/>
    </location>
</feature>
<dbReference type="PROSITE" id="PS50110">
    <property type="entry name" value="RESPONSE_REGULATORY"/>
    <property type="match status" value="1"/>
</dbReference>
<sequence>MKVLIVEDEEIIRKKLEILPSFSKYGMEVLESAKNGLEGLEKIKKFNPELVITDISMPLMDGLTMIKESLDYEYSAIIVSGYNDFDYAKKAIKYGVTDYLLKPIDIEELNKSLITAKNIYEMRKSFINQEDNIDILKIEKNENKKSDIALEMIAYIEKNYGEKISISDLEKKLNYSESMLNKKFKEYTSITFNDYLNRVRIKEAIKLLENTELMIIDIAFLCGFSNQKYFSKVFKKFVGISPGKYNKNI</sequence>
<gene>
    <name evidence="7" type="ORF">HV819_04035</name>
</gene>
<dbReference type="InterPro" id="IPR020449">
    <property type="entry name" value="Tscrpt_reg_AraC-type_HTH"/>
</dbReference>
<protein>
    <submittedName>
        <fullName evidence="7">Response regulator</fullName>
    </submittedName>
</protein>
<keyword evidence="3" id="KW-0804">Transcription</keyword>
<dbReference type="Proteomes" id="UP000540919">
    <property type="component" value="Unassembled WGS sequence"/>
</dbReference>
<evidence type="ECO:0000259" key="5">
    <source>
        <dbReference type="PROSITE" id="PS01124"/>
    </source>
</evidence>
<feature type="modified residue" description="4-aspartylphosphate" evidence="4">
    <location>
        <position position="54"/>
    </location>
</feature>
<evidence type="ECO:0000256" key="3">
    <source>
        <dbReference type="ARBA" id="ARBA00023163"/>
    </source>
</evidence>
<organism evidence="7 8">
    <name type="scientific">Anaerococcus faecalis</name>
    <dbReference type="NCBI Taxonomy" id="2742993"/>
    <lineage>
        <taxon>Bacteria</taxon>
        <taxon>Bacillati</taxon>
        <taxon>Bacillota</taxon>
        <taxon>Tissierellia</taxon>
        <taxon>Tissierellales</taxon>
        <taxon>Peptoniphilaceae</taxon>
        <taxon>Anaerococcus</taxon>
    </lineage>
</organism>
<dbReference type="PROSITE" id="PS00041">
    <property type="entry name" value="HTH_ARAC_FAMILY_1"/>
    <property type="match status" value="1"/>
</dbReference>
<dbReference type="InterPro" id="IPR009057">
    <property type="entry name" value="Homeodomain-like_sf"/>
</dbReference>
<evidence type="ECO:0000256" key="1">
    <source>
        <dbReference type="ARBA" id="ARBA00023015"/>
    </source>
</evidence>
<dbReference type="PRINTS" id="PR00032">
    <property type="entry name" value="HTHARAC"/>
</dbReference>
<dbReference type="Pfam" id="PF00072">
    <property type="entry name" value="Response_reg"/>
    <property type="match status" value="1"/>
</dbReference>
<keyword evidence="8" id="KW-1185">Reference proteome</keyword>
<keyword evidence="1" id="KW-0805">Transcription regulation</keyword>
<dbReference type="SMART" id="SM00342">
    <property type="entry name" value="HTH_ARAC"/>
    <property type="match status" value="1"/>
</dbReference>
<dbReference type="Gene3D" id="1.10.10.60">
    <property type="entry name" value="Homeodomain-like"/>
    <property type="match status" value="2"/>
</dbReference>
<dbReference type="PANTHER" id="PTHR43280:SF2">
    <property type="entry name" value="HTH-TYPE TRANSCRIPTIONAL REGULATOR EXSA"/>
    <property type="match status" value="1"/>
</dbReference>
<evidence type="ECO:0000256" key="4">
    <source>
        <dbReference type="PROSITE-ProRule" id="PRU00169"/>
    </source>
</evidence>
<dbReference type="PANTHER" id="PTHR43280">
    <property type="entry name" value="ARAC-FAMILY TRANSCRIPTIONAL REGULATOR"/>
    <property type="match status" value="1"/>
</dbReference>
<dbReference type="SUPFAM" id="SSF46689">
    <property type="entry name" value="Homeodomain-like"/>
    <property type="match status" value="2"/>
</dbReference>
<dbReference type="SUPFAM" id="SSF52172">
    <property type="entry name" value="CheY-like"/>
    <property type="match status" value="1"/>
</dbReference>
<dbReference type="EMBL" id="JABVBA010000003">
    <property type="protein sequence ID" value="NVF11161.1"/>
    <property type="molecule type" value="Genomic_DNA"/>
</dbReference>
<dbReference type="InterPro" id="IPR001789">
    <property type="entry name" value="Sig_transdc_resp-reg_receiver"/>
</dbReference>
<dbReference type="Gene3D" id="3.40.50.2300">
    <property type="match status" value="1"/>
</dbReference>
<dbReference type="RefSeq" id="WP_176269570.1">
    <property type="nucleotide sequence ID" value="NZ_JABVBA010000003.1"/>
</dbReference>
<keyword evidence="2" id="KW-0238">DNA-binding</keyword>
<accession>A0ABX2N8Y3</accession>
<evidence type="ECO:0000313" key="7">
    <source>
        <dbReference type="EMBL" id="NVF11161.1"/>
    </source>
</evidence>
<dbReference type="Pfam" id="PF12833">
    <property type="entry name" value="HTH_18"/>
    <property type="match status" value="1"/>
</dbReference>
<dbReference type="SMART" id="SM00448">
    <property type="entry name" value="REC"/>
    <property type="match status" value="1"/>
</dbReference>
<dbReference type="PROSITE" id="PS01124">
    <property type="entry name" value="HTH_ARAC_FAMILY_2"/>
    <property type="match status" value="1"/>
</dbReference>